<dbReference type="SUPFAM" id="SSF55811">
    <property type="entry name" value="Nudix"/>
    <property type="match status" value="1"/>
</dbReference>
<dbReference type="GO" id="GO:0003676">
    <property type="term" value="F:nucleic acid binding"/>
    <property type="evidence" value="ECO:0007669"/>
    <property type="project" value="InterPro"/>
</dbReference>
<dbReference type="InterPro" id="IPR001878">
    <property type="entry name" value="Znf_CCHC"/>
</dbReference>
<dbReference type="PANTHER" id="PTHR21340:SF0">
    <property type="entry name" value="BIS(5'-NUCLEOSYL)-TETRAPHOSPHATASE [ASYMMETRICAL]"/>
    <property type="match status" value="1"/>
</dbReference>
<evidence type="ECO:0008006" key="5">
    <source>
        <dbReference type="Google" id="ProtNLM"/>
    </source>
</evidence>
<dbReference type="PROSITE" id="PS51462">
    <property type="entry name" value="NUDIX"/>
    <property type="match status" value="1"/>
</dbReference>
<dbReference type="EMBL" id="MN739320">
    <property type="protein sequence ID" value="QHS98640.1"/>
    <property type="molecule type" value="Genomic_DNA"/>
</dbReference>
<dbReference type="PROSITE" id="PS50158">
    <property type="entry name" value="ZF_CCHC"/>
    <property type="match status" value="1"/>
</dbReference>
<feature type="domain" description="Nudix hydrolase" evidence="3">
    <location>
        <begin position="22"/>
        <end position="254"/>
    </location>
</feature>
<name>A0A6C0C2L1_9ZZZZ</name>
<dbReference type="GO" id="GO:0006754">
    <property type="term" value="P:ATP biosynthetic process"/>
    <property type="evidence" value="ECO:0007669"/>
    <property type="project" value="TreeGrafter"/>
</dbReference>
<dbReference type="GO" id="GO:0008270">
    <property type="term" value="F:zinc ion binding"/>
    <property type="evidence" value="ECO:0007669"/>
    <property type="project" value="InterPro"/>
</dbReference>
<evidence type="ECO:0000259" key="3">
    <source>
        <dbReference type="PROSITE" id="PS51462"/>
    </source>
</evidence>
<sequence>MSSYDFCNNCGKSGHLYHQCKKPITSTGIVLFRKNKTKFEYLMICRKDTLGYVDFLRGKYPIYNYNFIKNLIHEMTTVEKEKILNMEFEQLWKALWGERVGMQYKNEEKMSQEKFKTLKLGVSNKSNEFKLQDLINSCDTDWEEPEWGFPKGRRNNLENDLTCALREFEEETGIKKTQIEVVKNILPLEEIFTGSNLKSYKHKYYLANIKNNRICINNFQKSEVSNSKWFTLEECIKTIRPYNFERIELIENIEKILHKYSLI</sequence>
<reference evidence="4" key="1">
    <citation type="journal article" date="2020" name="Nature">
        <title>Giant virus diversity and host interactions through global metagenomics.</title>
        <authorList>
            <person name="Schulz F."/>
            <person name="Roux S."/>
            <person name="Paez-Espino D."/>
            <person name="Jungbluth S."/>
            <person name="Walsh D.A."/>
            <person name="Denef V.J."/>
            <person name="McMahon K.D."/>
            <person name="Konstantinidis K.T."/>
            <person name="Eloe-Fadrosh E.A."/>
            <person name="Kyrpides N.C."/>
            <person name="Woyke T."/>
        </authorList>
    </citation>
    <scope>NUCLEOTIDE SEQUENCE</scope>
    <source>
        <strain evidence="4">GVMAG-M-3300020185-18</strain>
    </source>
</reference>
<proteinExistence type="predicted"/>
<feature type="domain" description="CCHC-type" evidence="2">
    <location>
        <begin position="7"/>
        <end position="22"/>
    </location>
</feature>
<dbReference type="Gene3D" id="3.90.79.10">
    <property type="entry name" value="Nucleoside Triphosphate Pyrophosphohydrolase"/>
    <property type="match status" value="1"/>
</dbReference>
<dbReference type="AlphaFoldDB" id="A0A6C0C2L1"/>
<dbReference type="GO" id="GO:0004081">
    <property type="term" value="F:bis(5'-nucleosyl)-tetraphosphatase (asymmetrical) activity"/>
    <property type="evidence" value="ECO:0007669"/>
    <property type="project" value="TreeGrafter"/>
</dbReference>
<evidence type="ECO:0000259" key="2">
    <source>
        <dbReference type="PROSITE" id="PS50158"/>
    </source>
</evidence>
<dbReference type="PANTHER" id="PTHR21340">
    <property type="entry name" value="DIADENOSINE 5,5-P1,P4-TETRAPHOSPHATE PYROPHOSPHOHYDROLASE MUTT"/>
    <property type="match status" value="1"/>
</dbReference>
<evidence type="ECO:0000313" key="4">
    <source>
        <dbReference type="EMBL" id="QHS98640.1"/>
    </source>
</evidence>
<dbReference type="GO" id="GO:0006167">
    <property type="term" value="P:AMP biosynthetic process"/>
    <property type="evidence" value="ECO:0007669"/>
    <property type="project" value="TreeGrafter"/>
</dbReference>
<dbReference type="InterPro" id="IPR000086">
    <property type="entry name" value="NUDIX_hydrolase_dom"/>
</dbReference>
<dbReference type="InterPro" id="IPR015797">
    <property type="entry name" value="NUDIX_hydrolase-like_dom_sf"/>
</dbReference>
<dbReference type="PROSITE" id="PS00893">
    <property type="entry name" value="NUDIX_BOX"/>
    <property type="match status" value="1"/>
</dbReference>
<evidence type="ECO:0000256" key="1">
    <source>
        <dbReference type="ARBA" id="ARBA00022801"/>
    </source>
</evidence>
<dbReference type="InterPro" id="IPR051325">
    <property type="entry name" value="Nudix_hydrolase_domain"/>
</dbReference>
<keyword evidence="1" id="KW-0378">Hydrolase</keyword>
<dbReference type="Pfam" id="PF00293">
    <property type="entry name" value="NUDIX"/>
    <property type="match status" value="1"/>
</dbReference>
<dbReference type="InterPro" id="IPR020084">
    <property type="entry name" value="NUDIX_hydrolase_CS"/>
</dbReference>
<accession>A0A6C0C2L1</accession>
<protein>
    <recommendedName>
        <fullName evidence="5">Nudix hydrolase domain-containing protein</fullName>
    </recommendedName>
</protein>
<organism evidence="4">
    <name type="scientific">viral metagenome</name>
    <dbReference type="NCBI Taxonomy" id="1070528"/>
    <lineage>
        <taxon>unclassified sequences</taxon>
        <taxon>metagenomes</taxon>
        <taxon>organismal metagenomes</taxon>
    </lineage>
</organism>